<keyword evidence="2" id="KW-1185">Reference proteome</keyword>
<reference evidence="1 2" key="1">
    <citation type="submission" date="2012-05" db="EMBL/GenBank/DDBJ databases">
        <title>Recombination and specialization in a pathogen metapopulation.</title>
        <authorList>
            <person name="Gardiner A."/>
            <person name="Kemen E."/>
            <person name="Schultz-Larsen T."/>
            <person name="MacLean D."/>
            <person name="Van Oosterhout C."/>
            <person name="Jones J.D.G."/>
        </authorList>
    </citation>
    <scope>NUCLEOTIDE SEQUENCE [LARGE SCALE GENOMIC DNA]</scope>
    <source>
        <strain evidence="1 2">Ac Nc2</strain>
    </source>
</reference>
<sequence>MNDEENNTVRTNNDVDSLAAEGRFISQMDVNTTLFSSCVMMSQLHGTTPSKTVIFPVGLDAMLNSFEFKHNCILSQSSACRSIYFLKGYRSHKGGTIRPA</sequence>
<comment type="caution">
    <text evidence="1">The sequence shown here is derived from an EMBL/GenBank/DDBJ whole genome shotgun (WGS) entry which is preliminary data.</text>
</comment>
<dbReference type="InParanoid" id="A0A024GED4"/>
<gene>
    <name evidence="1" type="ORF">BN9_056940</name>
</gene>
<proteinExistence type="predicted"/>
<protein>
    <submittedName>
        <fullName evidence="1">Uncharacterized protein</fullName>
    </submittedName>
</protein>
<dbReference type="EMBL" id="CAIX01000081">
    <property type="protein sequence ID" value="CCI44870.1"/>
    <property type="molecule type" value="Genomic_DNA"/>
</dbReference>
<evidence type="ECO:0000313" key="2">
    <source>
        <dbReference type="Proteomes" id="UP000053237"/>
    </source>
</evidence>
<dbReference type="Proteomes" id="UP000053237">
    <property type="component" value="Unassembled WGS sequence"/>
</dbReference>
<evidence type="ECO:0000313" key="1">
    <source>
        <dbReference type="EMBL" id="CCI44870.1"/>
    </source>
</evidence>
<dbReference type="AlphaFoldDB" id="A0A024GED4"/>
<name>A0A024GED4_9STRA</name>
<accession>A0A024GED4</accession>
<organism evidence="1 2">
    <name type="scientific">Albugo candida</name>
    <dbReference type="NCBI Taxonomy" id="65357"/>
    <lineage>
        <taxon>Eukaryota</taxon>
        <taxon>Sar</taxon>
        <taxon>Stramenopiles</taxon>
        <taxon>Oomycota</taxon>
        <taxon>Peronosporomycetes</taxon>
        <taxon>Albuginales</taxon>
        <taxon>Albuginaceae</taxon>
        <taxon>Albugo</taxon>
    </lineage>
</organism>